<keyword evidence="2" id="KW-1185">Reference proteome</keyword>
<accession>A0ABW2HKY6</accession>
<proteinExistence type="predicted"/>
<dbReference type="Proteomes" id="UP001596548">
    <property type="component" value="Unassembled WGS sequence"/>
</dbReference>
<protein>
    <recommendedName>
        <fullName evidence="3">Endonuclease V</fullName>
    </recommendedName>
</protein>
<sequence length="190" mass="20686">MTHRLYGSIDRLTDSEQRPLRPIGMSVQEVAARTRDLLARLGEAPGVQVFAGLRLRPDVPPIAFAVSAGHRVVLVEPVAWPAGAYSTTPQGGVLCDGVYIGQTVHPLVGAVRHLRRRLHKRDVAAVVVVHPSGVGTPALPLTSPAGLSWLPPEEMCRHLVIRLRSRVCVPKKVSIVRMVMEGKRKDTRTA</sequence>
<evidence type="ECO:0000313" key="1">
    <source>
        <dbReference type="EMBL" id="MFC7272683.1"/>
    </source>
</evidence>
<evidence type="ECO:0000313" key="2">
    <source>
        <dbReference type="Proteomes" id="UP001596548"/>
    </source>
</evidence>
<comment type="caution">
    <text evidence="1">The sequence shown here is derived from an EMBL/GenBank/DDBJ whole genome shotgun (WGS) entry which is preliminary data.</text>
</comment>
<gene>
    <name evidence="1" type="ORF">ACFQS1_01715</name>
</gene>
<reference evidence="2" key="1">
    <citation type="journal article" date="2019" name="Int. J. Syst. Evol. Microbiol.">
        <title>The Global Catalogue of Microorganisms (GCM) 10K type strain sequencing project: providing services to taxonomists for standard genome sequencing and annotation.</title>
        <authorList>
            <consortium name="The Broad Institute Genomics Platform"/>
            <consortium name="The Broad Institute Genome Sequencing Center for Infectious Disease"/>
            <person name="Wu L."/>
            <person name="Ma J."/>
        </authorList>
    </citation>
    <scope>NUCLEOTIDE SEQUENCE [LARGE SCALE GENOMIC DNA]</scope>
    <source>
        <strain evidence="2">XZYJT-10</strain>
    </source>
</reference>
<organism evidence="1 2">
    <name type="scientific">Paractinoplanes rhizophilus</name>
    <dbReference type="NCBI Taxonomy" id="1416877"/>
    <lineage>
        <taxon>Bacteria</taxon>
        <taxon>Bacillati</taxon>
        <taxon>Actinomycetota</taxon>
        <taxon>Actinomycetes</taxon>
        <taxon>Micromonosporales</taxon>
        <taxon>Micromonosporaceae</taxon>
        <taxon>Paractinoplanes</taxon>
    </lineage>
</organism>
<name>A0ABW2HKY6_9ACTN</name>
<dbReference type="EMBL" id="JBHTBJ010000001">
    <property type="protein sequence ID" value="MFC7272683.1"/>
    <property type="molecule type" value="Genomic_DNA"/>
</dbReference>
<dbReference type="RefSeq" id="WP_378964075.1">
    <property type="nucleotide sequence ID" value="NZ_JBHTBJ010000001.1"/>
</dbReference>
<evidence type="ECO:0008006" key="3">
    <source>
        <dbReference type="Google" id="ProtNLM"/>
    </source>
</evidence>